<evidence type="ECO:0000313" key="12">
    <source>
        <dbReference type="EMBL" id="MBM7061759.1"/>
    </source>
</evidence>
<dbReference type="InterPro" id="IPR003423">
    <property type="entry name" value="OMP_efflux"/>
</dbReference>
<feature type="chain" id="PRO_5044976915" evidence="10">
    <location>
        <begin position="25"/>
        <end position="492"/>
    </location>
</feature>
<dbReference type="Gene3D" id="2.20.200.10">
    <property type="entry name" value="Outer membrane efflux proteins (OEP)"/>
    <property type="match status" value="1"/>
</dbReference>
<dbReference type="Pfam" id="PF02321">
    <property type="entry name" value="OEP"/>
    <property type="match status" value="2"/>
</dbReference>
<dbReference type="Proteomes" id="UP000717995">
    <property type="component" value="Unassembled WGS sequence"/>
</dbReference>
<comment type="subcellular location">
    <subcellularLocation>
        <location evidence="10">Cell outer membrane</location>
        <topology evidence="10">Lipid-anchor</topology>
    </subcellularLocation>
</comment>
<dbReference type="PANTHER" id="PTHR30203">
    <property type="entry name" value="OUTER MEMBRANE CATION EFFLUX PROTEIN"/>
    <property type="match status" value="1"/>
</dbReference>
<evidence type="ECO:0000256" key="2">
    <source>
        <dbReference type="ARBA" id="ARBA00022452"/>
    </source>
</evidence>
<dbReference type="PANTHER" id="PTHR30203:SF20">
    <property type="entry name" value="MULTIDRUG RESISTANCE OUTER MEMBRANE PROTEIN MDTP-RELATED"/>
    <property type="match status" value="1"/>
</dbReference>
<dbReference type="RefSeq" id="WP_205348956.1">
    <property type="nucleotide sequence ID" value="NZ_JAFEUP010000004.1"/>
</dbReference>
<evidence type="ECO:0000256" key="6">
    <source>
        <dbReference type="ARBA" id="ARBA00023139"/>
    </source>
</evidence>
<evidence type="ECO:0000256" key="11">
    <source>
        <dbReference type="SAM" id="Coils"/>
    </source>
</evidence>
<accession>A0ABS2IF90</accession>
<feature type="coiled-coil region" evidence="11">
    <location>
        <begin position="231"/>
        <end position="258"/>
    </location>
</feature>
<evidence type="ECO:0000256" key="9">
    <source>
        <dbReference type="ARBA" id="ARBA00037313"/>
    </source>
</evidence>
<keyword evidence="8 10" id="KW-0449">Lipoprotein</keyword>
<dbReference type="NCBIfam" id="TIGR01845">
    <property type="entry name" value="outer_NodT"/>
    <property type="match status" value="1"/>
</dbReference>
<dbReference type="SUPFAM" id="SSF56954">
    <property type="entry name" value="Outer membrane efflux proteins (OEP)"/>
    <property type="match status" value="1"/>
</dbReference>
<comment type="caution">
    <text evidence="12">The sequence shown here is derived from an EMBL/GenBank/DDBJ whole genome shotgun (WGS) entry which is preliminary data.</text>
</comment>
<dbReference type="PROSITE" id="PS51257">
    <property type="entry name" value="PROKAR_LIPOPROTEIN"/>
    <property type="match status" value="1"/>
</dbReference>
<reference evidence="12 13" key="1">
    <citation type="submission" date="2021-02" db="EMBL/GenBank/DDBJ databases">
        <authorList>
            <person name="Lee D.-H."/>
        </authorList>
    </citation>
    <scope>NUCLEOTIDE SEQUENCE [LARGE SCALE GENOMIC DNA]</scope>
    <source>
        <strain evidence="12 13">UL073</strain>
    </source>
</reference>
<organism evidence="12 13">
    <name type="scientific">Zestomonas insulae</name>
    <dbReference type="NCBI Taxonomy" id="2809017"/>
    <lineage>
        <taxon>Bacteria</taxon>
        <taxon>Pseudomonadati</taxon>
        <taxon>Pseudomonadota</taxon>
        <taxon>Gammaproteobacteria</taxon>
        <taxon>Pseudomonadales</taxon>
        <taxon>Pseudomonadaceae</taxon>
        <taxon>Zestomonas</taxon>
    </lineage>
</organism>
<protein>
    <submittedName>
        <fullName evidence="12">Efflux transporter outer membrane subunit</fullName>
    </submittedName>
</protein>
<evidence type="ECO:0000256" key="10">
    <source>
        <dbReference type="RuleBase" id="RU362097"/>
    </source>
</evidence>
<keyword evidence="4 10" id="KW-0732">Signal</keyword>
<keyword evidence="7" id="KW-0998">Cell outer membrane</keyword>
<dbReference type="Gene3D" id="1.20.1600.10">
    <property type="entry name" value="Outer membrane efflux proteins (OEP)"/>
    <property type="match status" value="1"/>
</dbReference>
<evidence type="ECO:0000256" key="8">
    <source>
        <dbReference type="ARBA" id="ARBA00023288"/>
    </source>
</evidence>
<evidence type="ECO:0000256" key="4">
    <source>
        <dbReference type="ARBA" id="ARBA00022729"/>
    </source>
</evidence>
<gene>
    <name evidence="12" type="ORF">JQX08_13685</name>
</gene>
<keyword evidence="13" id="KW-1185">Reference proteome</keyword>
<evidence type="ECO:0000256" key="3">
    <source>
        <dbReference type="ARBA" id="ARBA00022692"/>
    </source>
</evidence>
<keyword evidence="2 10" id="KW-1134">Transmembrane beta strand</keyword>
<evidence type="ECO:0000256" key="5">
    <source>
        <dbReference type="ARBA" id="ARBA00023136"/>
    </source>
</evidence>
<dbReference type="InterPro" id="IPR010131">
    <property type="entry name" value="MdtP/NodT-like"/>
</dbReference>
<keyword evidence="5 10" id="KW-0472">Membrane</keyword>
<keyword evidence="3 10" id="KW-0812">Transmembrane</keyword>
<evidence type="ECO:0000313" key="13">
    <source>
        <dbReference type="Proteomes" id="UP000717995"/>
    </source>
</evidence>
<keyword evidence="11" id="KW-0175">Coiled coil</keyword>
<feature type="signal peptide" evidence="10">
    <location>
        <begin position="1"/>
        <end position="24"/>
    </location>
</feature>
<comment type="function">
    <text evidence="9">Could be involved in resistance to puromycin, acriflavine and tetraphenylarsonium chloride.</text>
</comment>
<comment type="similarity">
    <text evidence="1 10">Belongs to the outer membrane factor (OMF) (TC 1.B.17) family.</text>
</comment>
<evidence type="ECO:0000256" key="7">
    <source>
        <dbReference type="ARBA" id="ARBA00023237"/>
    </source>
</evidence>
<keyword evidence="6 10" id="KW-0564">Palmitate</keyword>
<name>A0ABS2IF90_9GAMM</name>
<proteinExistence type="inferred from homology"/>
<dbReference type="EMBL" id="JAFEUP010000004">
    <property type="protein sequence ID" value="MBM7061759.1"/>
    <property type="molecule type" value="Genomic_DNA"/>
</dbReference>
<evidence type="ECO:0000256" key="1">
    <source>
        <dbReference type="ARBA" id="ARBA00007613"/>
    </source>
</evidence>
<sequence length="492" mass="52872">MFSSNRVASAVRASALLGSLLLLGACVSSKGLETQGKALDAAALQAGQSLGGVPLSAAAWPQQDWWRALNDAQLNGLIDEALRGSPDLQISDARARQAGAFAMAQNAARMPKVSGTASYSGLRIPESVAPEPLGGTYAAISYLSLGFSYDFDLWGGQRAAWEAALGQARAAQVDQQAARLTLSADVTRTYSDLEHAYVVRDLARDELARAEHLVRLSQQRMDAGLDSKVQLQQSQTLQASARQQLAATEQQIEAQRIALGVLLGQGPDRGLRIERPQALPVAPLALPSNLPAELLGRRPDVIAARWRVEAASKSIDAAKTEFYPNLNLGAMIGLAALGGADMLKASSRFYQVAPALSLPIFDGGRLRANLEEHDADYDLAVAQYNKTLVRALGDVSENLSVLRSLREQIDAQQQARDIAQTNYQLALRRYGEGVGNYLDVLTVEQQLLLNERQLANLNAEQFDASVRLVQALGGGYQPDQSPLAQLAQPNDE</sequence>